<name>A0A0P7AHZ4_9FLAO</name>
<proteinExistence type="predicted"/>
<organism evidence="1 2">
    <name type="scientific">Croceitalea dokdonensis DOKDO 023</name>
    <dbReference type="NCBI Taxonomy" id="1300341"/>
    <lineage>
        <taxon>Bacteria</taxon>
        <taxon>Pseudomonadati</taxon>
        <taxon>Bacteroidota</taxon>
        <taxon>Flavobacteriia</taxon>
        <taxon>Flavobacteriales</taxon>
        <taxon>Flavobacteriaceae</taxon>
        <taxon>Croceitalea</taxon>
    </lineage>
</organism>
<dbReference type="AlphaFoldDB" id="A0A0P7AHZ4"/>
<evidence type="ECO:0000313" key="1">
    <source>
        <dbReference type="EMBL" id="KPM33230.1"/>
    </source>
</evidence>
<protein>
    <submittedName>
        <fullName evidence="1">TonB-dependent receptor plug</fullName>
    </submittedName>
</protein>
<dbReference type="Pfam" id="PF13715">
    <property type="entry name" value="CarbopepD_reg_2"/>
    <property type="match status" value="1"/>
</dbReference>
<evidence type="ECO:0000313" key="2">
    <source>
        <dbReference type="Proteomes" id="UP000050280"/>
    </source>
</evidence>
<accession>A0A0P7AHZ4</accession>
<gene>
    <name evidence="1" type="ORF">I595_133</name>
</gene>
<dbReference type="Proteomes" id="UP000050280">
    <property type="component" value="Unassembled WGS sequence"/>
</dbReference>
<dbReference type="EMBL" id="LDJX01000001">
    <property type="protein sequence ID" value="KPM33230.1"/>
    <property type="molecule type" value="Genomic_DNA"/>
</dbReference>
<dbReference type="InterPro" id="IPR008969">
    <property type="entry name" value="CarboxyPept-like_regulatory"/>
</dbReference>
<dbReference type="SUPFAM" id="SSF49464">
    <property type="entry name" value="Carboxypeptidase regulatory domain-like"/>
    <property type="match status" value="2"/>
</dbReference>
<comment type="caution">
    <text evidence="1">The sequence shown here is derived from an EMBL/GenBank/DDBJ whole genome shotgun (WGS) entry which is preliminary data.</text>
</comment>
<dbReference type="STRING" id="1300341.I595_133"/>
<keyword evidence="2" id="KW-1185">Reference proteome</keyword>
<keyword evidence="1" id="KW-0675">Receptor</keyword>
<reference evidence="1 2" key="1">
    <citation type="submission" date="2015-09" db="EMBL/GenBank/DDBJ databases">
        <title>Genome sequence of the marine flavobacterium Croceitalea dokdonensis DOKDO 023 that contains proton- and sodium-pumping rhodopsins.</title>
        <authorList>
            <person name="Kwon S.-K."/>
            <person name="Lee H.K."/>
            <person name="Kwak M.-J."/>
            <person name="Kim J.F."/>
        </authorList>
    </citation>
    <scope>NUCLEOTIDE SEQUENCE [LARGE SCALE GENOMIC DNA]</scope>
    <source>
        <strain evidence="1 2">DOKDO 023</strain>
    </source>
</reference>
<sequence length="380" mass="42755">MLTLVLGLLMLFQLSGQTVFKGRVLDDTTREPIPYVNIGIVDLGIGTVSDEEGFFLMKFNANKLPPLTTILFSALGYETLNFPITKISEQGIANQDILLVPKALELNEVVVSNKGEEFIRDNVGYRNFGERSYGYWKDNVAEGGELATRVVVKDGLRKLEQLSFQVWHNPSDSLLLRVNVYDDDGGISRLPGTPLNKSGKSIFCTIKKSKEGTNELVKVDLKPYDIYVTDDFIISLELLEVYGPTALGLVIPAAFNQYGSYRRYSSQDKWVKFTDTNMAYYVESSLLVSKKQAERFQRKLERKEKKSPTIAGFAISKGKMIPKVTVINNDTGESTKTDAQGRYRLAAQKKDIIIFRKEGYKDLNLIVGEKPTMNARLQEQ</sequence>
<dbReference type="Gene3D" id="2.60.40.1120">
    <property type="entry name" value="Carboxypeptidase-like, regulatory domain"/>
    <property type="match status" value="1"/>
</dbReference>